<dbReference type="InterPro" id="IPR036249">
    <property type="entry name" value="Thioredoxin-like_sf"/>
</dbReference>
<keyword evidence="2" id="KW-0808">Transferase</keyword>
<dbReference type="Proteomes" id="UP000239326">
    <property type="component" value="Chromosome"/>
</dbReference>
<dbReference type="KEGG" id="simp:C6571_00345"/>
<dbReference type="InterPro" id="IPR036282">
    <property type="entry name" value="Glutathione-S-Trfase_C_sf"/>
</dbReference>
<dbReference type="GO" id="GO:0016740">
    <property type="term" value="F:transferase activity"/>
    <property type="evidence" value="ECO:0007669"/>
    <property type="project" value="UniProtKB-KW"/>
</dbReference>
<dbReference type="PANTHER" id="PTHR43968:SF6">
    <property type="entry name" value="GLUTATHIONE S-TRANSFERASE OMEGA"/>
    <property type="match status" value="1"/>
</dbReference>
<dbReference type="Pfam" id="PF13417">
    <property type="entry name" value="GST_N_3"/>
    <property type="match status" value="1"/>
</dbReference>
<dbReference type="CDD" id="cd03196">
    <property type="entry name" value="GST_C_5"/>
    <property type="match status" value="1"/>
</dbReference>
<sequence>MPSLPVLYSFRRCPYAIRARLALAVAGTPVALREVVLRHKPDALLAASPKATVPVLVLADASVIDESLSIMHWALAQCDPEGWLGHAGPETDSLIALCDGPFKHALDRCKYPERFPDGNCEASWSAAQRCLDRWEDRLQQGQLCGSSRSLADAAIFPFVRQFAAIEPGRWAAMPLPRLHTWLAAWLASDLFAAVMEKHLPWSEGDAPVRLSCNVAGSAQSAT</sequence>
<dbReference type="RefSeq" id="WP_106444889.1">
    <property type="nucleotide sequence ID" value="NZ_CP027669.1"/>
</dbReference>
<dbReference type="OrthoDB" id="9813092at2"/>
<gene>
    <name evidence="2" type="ORF">C6571_00345</name>
</gene>
<dbReference type="Gene3D" id="1.20.1050.10">
    <property type="match status" value="1"/>
</dbReference>
<reference evidence="2 3" key="1">
    <citation type="submission" date="2018-03" db="EMBL/GenBank/DDBJ databases">
        <title>Genome sequencing of Simplicispira sp.</title>
        <authorList>
            <person name="Kim S.-J."/>
            <person name="Heo J."/>
            <person name="Kwon S.-W."/>
        </authorList>
    </citation>
    <scope>NUCLEOTIDE SEQUENCE [LARGE SCALE GENOMIC DNA]</scope>
    <source>
        <strain evidence="2 3">SC1-8</strain>
    </source>
</reference>
<dbReference type="InterPro" id="IPR050983">
    <property type="entry name" value="GST_Omega/HSP26"/>
</dbReference>
<protein>
    <submittedName>
        <fullName evidence="2">Glutathione S-transferase</fullName>
    </submittedName>
</protein>
<dbReference type="SUPFAM" id="SSF47616">
    <property type="entry name" value="GST C-terminal domain-like"/>
    <property type="match status" value="1"/>
</dbReference>
<dbReference type="InterPro" id="IPR004045">
    <property type="entry name" value="Glutathione_S-Trfase_N"/>
</dbReference>
<proteinExistence type="predicted"/>
<dbReference type="PROSITE" id="PS50404">
    <property type="entry name" value="GST_NTER"/>
    <property type="match status" value="1"/>
</dbReference>
<evidence type="ECO:0000259" key="1">
    <source>
        <dbReference type="PROSITE" id="PS50404"/>
    </source>
</evidence>
<evidence type="ECO:0000313" key="2">
    <source>
        <dbReference type="EMBL" id="AVO39959.1"/>
    </source>
</evidence>
<dbReference type="AlphaFoldDB" id="A0A2S0MVN5"/>
<evidence type="ECO:0000313" key="3">
    <source>
        <dbReference type="Proteomes" id="UP000239326"/>
    </source>
</evidence>
<name>A0A2S0MVN5_9BURK</name>
<dbReference type="Pfam" id="PF13410">
    <property type="entry name" value="GST_C_2"/>
    <property type="match status" value="1"/>
</dbReference>
<dbReference type="GO" id="GO:0005737">
    <property type="term" value="C:cytoplasm"/>
    <property type="evidence" value="ECO:0007669"/>
    <property type="project" value="TreeGrafter"/>
</dbReference>
<feature type="domain" description="GST N-terminal" evidence="1">
    <location>
        <begin position="3"/>
        <end position="82"/>
    </location>
</feature>
<organism evidence="2 3">
    <name type="scientific">Simplicispira suum</name>
    <dbReference type="NCBI Taxonomy" id="2109915"/>
    <lineage>
        <taxon>Bacteria</taxon>
        <taxon>Pseudomonadati</taxon>
        <taxon>Pseudomonadota</taxon>
        <taxon>Betaproteobacteria</taxon>
        <taxon>Burkholderiales</taxon>
        <taxon>Comamonadaceae</taxon>
        <taxon>Simplicispira</taxon>
    </lineage>
</organism>
<dbReference type="PANTHER" id="PTHR43968">
    <property type="match status" value="1"/>
</dbReference>
<keyword evidence="3" id="KW-1185">Reference proteome</keyword>
<accession>A0A2S0MVN5</accession>
<dbReference type="SUPFAM" id="SSF52833">
    <property type="entry name" value="Thioredoxin-like"/>
    <property type="match status" value="1"/>
</dbReference>
<dbReference type="Gene3D" id="3.40.30.10">
    <property type="entry name" value="Glutaredoxin"/>
    <property type="match status" value="1"/>
</dbReference>
<dbReference type="EMBL" id="CP027669">
    <property type="protein sequence ID" value="AVO39959.1"/>
    <property type="molecule type" value="Genomic_DNA"/>
</dbReference>